<dbReference type="PANTHER" id="PTHR13388">
    <property type="entry name" value="DETONATOR, ISOFORM E"/>
    <property type="match status" value="1"/>
</dbReference>
<evidence type="ECO:0000256" key="2">
    <source>
        <dbReference type="ARBA" id="ARBA00006166"/>
    </source>
</evidence>
<feature type="domain" description="Transmembrane protein TMEM132 cohesin-like" evidence="10">
    <location>
        <begin position="320"/>
        <end position="438"/>
    </location>
</feature>
<dbReference type="Pfam" id="PF23039">
    <property type="entry name" value="TMEM132_3rd"/>
    <property type="match status" value="1"/>
</dbReference>
<evidence type="ECO:0000256" key="1">
    <source>
        <dbReference type="ARBA" id="ARBA00004479"/>
    </source>
</evidence>
<reference evidence="13 14" key="1">
    <citation type="submission" date="2018-04" db="EMBL/GenBank/DDBJ databases">
        <title>The genome of golden apple snail Pomacea canaliculata provides insight into stress tolerance and invasive adaptation.</title>
        <authorList>
            <person name="Liu C."/>
            <person name="Liu B."/>
            <person name="Ren Y."/>
            <person name="Zhang Y."/>
            <person name="Wang H."/>
            <person name="Li S."/>
            <person name="Jiang F."/>
            <person name="Yin L."/>
            <person name="Zhang G."/>
            <person name="Qian W."/>
            <person name="Fan W."/>
        </authorList>
    </citation>
    <scope>NUCLEOTIDE SEQUENCE [LARGE SCALE GENOMIC DNA]</scope>
    <source>
        <strain evidence="13">SZHN2017</strain>
        <tissue evidence="13">Muscle</tissue>
    </source>
</reference>
<accession>A0A2T7PE09</accession>
<dbReference type="EMBL" id="PZQS01000004">
    <property type="protein sequence ID" value="PVD31654.1"/>
    <property type="molecule type" value="Genomic_DNA"/>
</dbReference>
<feature type="region of interest" description="Disordered" evidence="6">
    <location>
        <begin position="849"/>
        <end position="882"/>
    </location>
</feature>
<keyword evidence="5 7" id="KW-0472">Membrane</keyword>
<feature type="compositionally biased region" description="Polar residues" evidence="6">
    <location>
        <begin position="1028"/>
        <end position="1043"/>
    </location>
</feature>
<dbReference type="InterPro" id="IPR026307">
    <property type="entry name" value="TMEM132"/>
</dbReference>
<evidence type="ECO:0000256" key="6">
    <source>
        <dbReference type="SAM" id="MobiDB-lite"/>
    </source>
</evidence>
<dbReference type="GO" id="GO:0016020">
    <property type="term" value="C:membrane"/>
    <property type="evidence" value="ECO:0007669"/>
    <property type="project" value="UniProtKB-SubCell"/>
</dbReference>
<evidence type="ECO:0000259" key="9">
    <source>
        <dbReference type="Pfam" id="PF16070"/>
    </source>
</evidence>
<gene>
    <name evidence="13" type="ORF">C0Q70_07072</name>
</gene>
<name>A0A2T7PE09_POMCA</name>
<comment type="subcellular location">
    <subcellularLocation>
        <location evidence="1">Membrane</location>
        <topology evidence="1">Single-pass type I membrane protein</topology>
    </subcellularLocation>
</comment>
<protein>
    <recommendedName>
        <fullName evidence="15">Transmembrane protein family 132 middle domain-containing protein</fullName>
    </recommendedName>
</protein>
<comment type="similarity">
    <text evidence="2">Belongs to the TMEM132 family.</text>
</comment>
<evidence type="ECO:0000259" key="12">
    <source>
        <dbReference type="Pfam" id="PF23487"/>
    </source>
</evidence>
<dbReference type="Proteomes" id="UP000245119">
    <property type="component" value="Linkage Group LG4"/>
</dbReference>
<feature type="domain" description="Transmembrane protein family 132 fourth" evidence="9">
    <location>
        <begin position="467"/>
        <end position="562"/>
    </location>
</feature>
<feature type="region of interest" description="Disordered" evidence="6">
    <location>
        <begin position="1027"/>
        <end position="1069"/>
    </location>
</feature>
<dbReference type="AlphaFoldDB" id="A0A2T7PE09"/>
<evidence type="ECO:0000313" key="13">
    <source>
        <dbReference type="EMBL" id="PVD31654.1"/>
    </source>
</evidence>
<evidence type="ECO:0000259" key="8">
    <source>
        <dbReference type="Pfam" id="PF15706"/>
    </source>
</evidence>
<evidence type="ECO:0000256" key="3">
    <source>
        <dbReference type="ARBA" id="ARBA00022692"/>
    </source>
</evidence>
<dbReference type="InterPro" id="IPR055423">
    <property type="entry name" value="Ig_TMEM132_5th"/>
</dbReference>
<dbReference type="Pfam" id="PF16070">
    <property type="entry name" value="Ig_TMEM132_4th"/>
    <property type="match status" value="1"/>
</dbReference>
<dbReference type="PANTHER" id="PTHR13388:SF11">
    <property type="entry name" value="DETONATOR, ISOFORM E"/>
    <property type="match status" value="1"/>
</dbReference>
<evidence type="ECO:0008006" key="15">
    <source>
        <dbReference type="Google" id="ProtNLM"/>
    </source>
</evidence>
<comment type="caution">
    <text evidence="13">The sequence shown here is derived from an EMBL/GenBank/DDBJ whole genome shotgun (WGS) entry which is preliminary data.</text>
</comment>
<dbReference type="Pfam" id="PF23486">
    <property type="entry name" value="Ig_TMEM132_5th"/>
    <property type="match status" value="1"/>
</dbReference>
<feature type="transmembrane region" description="Helical" evidence="7">
    <location>
        <begin position="951"/>
        <end position="974"/>
    </location>
</feature>
<evidence type="ECO:0000259" key="11">
    <source>
        <dbReference type="Pfam" id="PF23486"/>
    </source>
</evidence>
<dbReference type="InterPro" id="IPR055424">
    <property type="entry name" value="Ig_TMEM132_6th"/>
</dbReference>
<keyword evidence="3 7" id="KW-0812">Transmembrane</keyword>
<feature type="compositionally biased region" description="Low complexity" evidence="6">
    <location>
        <begin position="1044"/>
        <end position="1063"/>
    </location>
</feature>
<dbReference type="STRING" id="400727.A0A2T7PE09"/>
<feature type="compositionally biased region" description="Basic and acidic residues" evidence="6">
    <location>
        <begin position="853"/>
        <end position="875"/>
    </location>
</feature>
<keyword evidence="14" id="KW-1185">Reference proteome</keyword>
<dbReference type="InterPro" id="IPR031436">
    <property type="entry name" value="TMEM132_C"/>
</dbReference>
<evidence type="ECO:0000313" key="14">
    <source>
        <dbReference type="Proteomes" id="UP000245119"/>
    </source>
</evidence>
<keyword evidence="4 7" id="KW-1133">Transmembrane helix</keyword>
<feature type="domain" description="Transmembrane protein TMEM132 fifth" evidence="11">
    <location>
        <begin position="566"/>
        <end position="701"/>
    </location>
</feature>
<dbReference type="InterPro" id="IPR055421">
    <property type="entry name" value="TMEM132_3rd"/>
</dbReference>
<evidence type="ECO:0000259" key="10">
    <source>
        <dbReference type="Pfam" id="PF23039"/>
    </source>
</evidence>
<sequence>MRVPAYFFKYSSNSAFHGLSYGVSTFAADRSPGAATPRNHEEGGQMQLESLRPDKYMCACEQQRQCLHCQFQHNDLDGSLAGVEINFEDPKDGYFLKPLYQRYQPAERNVERETFILTHPAELYKLRASLGPFDVYQSVPSDFVEGSIISGSASLESYLGHTPRPMHRQIIYNMDVSAHLVTEKVFLKQPLLQVLIHAQLMLGRKSQDLIYNYYGYSQQWCGQLFVQHGTEQLSSVCVLGKEHDACVAGISLPESWWHQNSSQVSVYYDISRVEQNQECASASNTIVPVGSLANTSNHQRKFIATIPLVEEEMVFQEEKDQDLIFRIPVGGYHPGTRFEVPVLLEKNSGLQVFVIRVKVRNGLRVIGAVPGEDSAWNIYFENNSKQRSASVTAYVKESFKYTRSIRIEEIMRWQFEVEVDADEAMTGRIVWTVDYEKNGLSRNAYFPPQDSRISAKISILGDHPERIVTVFKETELLNTAALTGKREDYPLHVFAVSNENKLRDVSPYSDCFSTDTDVLRVSKDCRSVFLDGNETRGSENVTVVVHTGGHTTYVYLRVWMPESQLEMEISDTKLSRIHGWNILGSEHRKKREANQLSAPIKHSKSTEGQSRNAGCEVRMQQALIDVYARFIIDNGGRKYFQSKKVYLRVTDLVQKFLRTLDPQIATVNGRVVQGHSAGKTDVQILSPAGHVISSRKIQVGRGRVKLERILVRVVSGLTLQIAKDRHLLGALTATAVLEDKLVARQQDAVLDITLQYTDGSRMPLEYVDPSHFDLKVQSLNIHVVDVPTNNKASYQPGIRPIGSGRGKLIKVILRQPASICQYKRRPLASSHVNIHVDFSKDSNAVGRVQSDAFYDHNRASDRREDHTSEDKDTKPGHISPDYDFDTHAVDKQKYFTHQHGKFPELSVAAPSNPKVIPVEIAFNGMKESGSSPQQEALEQAIDTSRSNSKPFLIPLYVLVSVFFVVAVSCVLFTMRYYRRKRMPKDSSSSHGSVSNAKDWVWIGRATLERNGNHYTRCQHALMPEEDFNGNQMLSRPPSSSNGKAASTSASNPSSAPNSNRNSTVSTYEGSECSIRITSNPLRDSIDGGFNEAEWDYEKLGLTYEQLMDYFANLKESTA</sequence>
<dbReference type="Pfam" id="PF15706">
    <property type="entry name" value="TMEM132_C"/>
    <property type="match status" value="1"/>
</dbReference>
<evidence type="ECO:0000256" key="5">
    <source>
        <dbReference type="ARBA" id="ARBA00023136"/>
    </source>
</evidence>
<proteinExistence type="inferred from homology"/>
<dbReference type="InterPro" id="IPR031437">
    <property type="entry name" value="Ig_TMEM132_4th"/>
</dbReference>
<dbReference type="OrthoDB" id="10026202at2759"/>
<feature type="domain" description="Transmembrane protein TMEM132 C-terminal" evidence="8">
    <location>
        <begin position="939"/>
        <end position="1006"/>
    </location>
</feature>
<feature type="region of interest" description="Disordered" evidence="6">
    <location>
        <begin position="590"/>
        <end position="612"/>
    </location>
</feature>
<dbReference type="Pfam" id="PF23487">
    <property type="entry name" value="Ig_TMEM132_6th"/>
    <property type="match status" value="1"/>
</dbReference>
<evidence type="ECO:0000256" key="4">
    <source>
        <dbReference type="ARBA" id="ARBA00022989"/>
    </source>
</evidence>
<organism evidence="13 14">
    <name type="scientific">Pomacea canaliculata</name>
    <name type="common">Golden apple snail</name>
    <dbReference type="NCBI Taxonomy" id="400727"/>
    <lineage>
        <taxon>Eukaryota</taxon>
        <taxon>Metazoa</taxon>
        <taxon>Spiralia</taxon>
        <taxon>Lophotrochozoa</taxon>
        <taxon>Mollusca</taxon>
        <taxon>Gastropoda</taxon>
        <taxon>Caenogastropoda</taxon>
        <taxon>Architaenioglossa</taxon>
        <taxon>Ampullarioidea</taxon>
        <taxon>Ampullariidae</taxon>
        <taxon>Pomacea</taxon>
    </lineage>
</organism>
<feature type="domain" description="Transmembrane protein TMEM132 sixth" evidence="12">
    <location>
        <begin position="708"/>
        <end position="821"/>
    </location>
</feature>
<evidence type="ECO:0000256" key="7">
    <source>
        <dbReference type="SAM" id="Phobius"/>
    </source>
</evidence>